<feature type="compositionally biased region" description="Low complexity" evidence="1">
    <location>
        <begin position="319"/>
        <end position="335"/>
    </location>
</feature>
<proteinExistence type="predicted"/>
<feature type="compositionally biased region" description="Low complexity" evidence="1">
    <location>
        <begin position="227"/>
        <end position="237"/>
    </location>
</feature>
<organism evidence="2">
    <name type="scientific">Xanthomonas oryzae pv. oryzae</name>
    <dbReference type="NCBI Taxonomy" id="64187"/>
    <lineage>
        <taxon>Bacteria</taxon>
        <taxon>Pseudomonadati</taxon>
        <taxon>Pseudomonadota</taxon>
        <taxon>Gammaproteobacteria</taxon>
        <taxon>Lysobacterales</taxon>
        <taxon>Lysobacteraceae</taxon>
        <taxon>Xanthomonas</taxon>
    </lineage>
</organism>
<evidence type="ECO:0000313" key="2">
    <source>
        <dbReference type="EMBL" id="OLG87578.1"/>
    </source>
</evidence>
<dbReference type="EMBL" id="JXEA01000258">
    <property type="protein sequence ID" value="OLG87578.1"/>
    <property type="molecule type" value="Genomic_DNA"/>
</dbReference>
<dbReference type="PANTHER" id="PTHR38462:SF1">
    <property type="entry name" value="YPRB RIBONUCLEASE H-LIKE DOMAIN-CONTAINING PROTEIN"/>
    <property type="match status" value="1"/>
</dbReference>
<name>A0A854CI06_XANOO</name>
<accession>A0A854CI06</accession>
<keyword evidence="2" id="KW-0540">Nuclease</keyword>
<feature type="compositionally biased region" description="Low complexity" evidence="1">
    <location>
        <begin position="173"/>
        <end position="190"/>
    </location>
</feature>
<feature type="region of interest" description="Disordered" evidence="1">
    <location>
        <begin position="162"/>
        <end position="192"/>
    </location>
</feature>
<comment type="caution">
    <text evidence="2">The sequence shown here is derived from an EMBL/GenBank/DDBJ whole genome shotgun (WGS) entry which is preliminary data.</text>
</comment>
<dbReference type="PANTHER" id="PTHR38462">
    <property type="entry name" value="EXONUCLEASE-LIKE PROTEIN"/>
    <property type="match status" value="1"/>
</dbReference>
<feature type="region of interest" description="Disordered" evidence="1">
    <location>
        <begin position="206"/>
        <end position="250"/>
    </location>
</feature>
<keyword evidence="2" id="KW-0269">Exonuclease</keyword>
<dbReference type="InterPro" id="IPR012337">
    <property type="entry name" value="RNaseH-like_sf"/>
</dbReference>
<dbReference type="SUPFAM" id="SSF53098">
    <property type="entry name" value="Ribonuclease H-like"/>
    <property type="match status" value="1"/>
</dbReference>
<dbReference type="InterPro" id="IPR038720">
    <property type="entry name" value="YprB_RNase_H-like_dom"/>
</dbReference>
<dbReference type="AlphaFoldDB" id="A0A854CI06"/>
<gene>
    <name evidence="2" type="ORF">BXO512_17335</name>
</gene>
<feature type="region of interest" description="Disordered" evidence="1">
    <location>
        <begin position="319"/>
        <end position="340"/>
    </location>
</feature>
<dbReference type="Pfam" id="PF13482">
    <property type="entry name" value="RNase_H_2"/>
    <property type="match status" value="1"/>
</dbReference>
<reference evidence="2" key="1">
    <citation type="submission" date="2015-01" db="EMBL/GenBank/DDBJ databases">
        <title>Population genomics of rice bacterial leaf blight strains from India.</title>
        <authorList>
            <person name="Midha S."/>
            <person name="Anil M.G."/>
            <person name="Mishra D."/>
            <person name="Brahma K."/>
            <person name="Laha G.S."/>
            <person name="Sundaram R.M."/>
            <person name="Sonti R.V."/>
            <person name="Patil P.B."/>
        </authorList>
    </citation>
    <scope>NUCLEOTIDE SEQUENCE</scope>
    <source>
        <strain evidence="2">BXO512</strain>
    </source>
</reference>
<protein>
    <submittedName>
        <fullName evidence="2">Exonuclease</fullName>
    </submittedName>
</protein>
<keyword evidence="2" id="KW-0378">Hydrolase</keyword>
<sequence length="608" mass="64637">MSVSADRLRLLRRQAGHADVPAPVLADGGDVLQGAATVHAKKHADATHVGEVPQPASNGVLPGTSPATVAHAVARSEAADVHERVQVLQSTDGLRSPDAGHAVDALRVDTPTTTRIGAKDATSSSASERATWPSVPQLHRAMVRRPTVDTASVGAVAGGTRMGAESALPSASQPLQPTQDPATPAPASAPGVSAERLRLLRRQIGGLTPAARKDDAAMPTRAQRATVSSAASPVARSPSRDNAAARNGVMAGHPHDVRAQAVASALTRRALQSPIPAPPARDASVFAWVEHDVRHKPALSSDVDVDVDAIIAADADSASHSLTARSTTAPSTATPTAPPVQRRTDIAGLRKMIGLRERAVSAHTPIRAPSTDRYLPGNEIAPGLHLIEALLPQAIPCEALSLAFAKRDDAVDPMDLLFFDTETTGLAGGTGTRAFMIGVADWYVDAVQGSGLRVRQLMMSTMAAESAMLDLFRTWLTPRTVLSSYNGRCYDAPLLKTRYRLARRGDPIAALDHVDLLFPTRSRYRGTWENCKLSTIERQLLRVVREDDLPGSEAPAAWLSYLRGGSARNLRRVAEHNHQDVVTLSLLMQRLVALEAEERHALTLARTP</sequence>
<evidence type="ECO:0000256" key="1">
    <source>
        <dbReference type="SAM" id="MobiDB-lite"/>
    </source>
</evidence>
<dbReference type="GO" id="GO:0004527">
    <property type="term" value="F:exonuclease activity"/>
    <property type="evidence" value="ECO:0007669"/>
    <property type="project" value="UniProtKB-KW"/>
</dbReference>